<dbReference type="PROSITE" id="PS50088">
    <property type="entry name" value="ANK_REPEAT"/>
    <property type="match status" value="2"/>
</dbReference>
<dbReference type="InterPro" id="IPR036770">
    <property type="entry name" value="Ankyrin_rpt-contain_sf"/>
</dbReference>
<dbReference type="InterPro" id="IPR002110">
    <property type="entry name" value="Ankyrin_rpt"/>
</dbReference>
<dbReference type="Pfam" id="PF12796">
    <property type="entry name" value="Ank_2"/>
    <property type="match status" value="1"/>
</dbReference>
<evidence type="ECO:0008006" key="7">
    <source>
        <dbReference type="Google" id="ProtNLM"/>
    </source>
</evidence>
<gene>
    <name evidence="5" type="ORF">U0070_010449</name>
</gene>
<feature type="region of interest" description="Disordered" evidence="4">
    <location>
        <begin position="114"/>
        <end position="141"/>
    </location>
</feature>
<dbReference type="Gene3D" id="1.25.40.20">
    <property type="entry name" value="Ankyrin repeat-containing domain"/>
    <property type="match status" value="1"/>
</dbReference>
<dbReference type="Proteomes" id="UP001488838">
    <property type="component" value="Unassembled WGS sequence"/>
</dbReference>
<reference evidence="5 6" key="1">
    <citation type="journal article" date="2023" name="bioRxiv">
        <title>Conserved and derived expression patterns and positive selection on dental genes reveal complex evolutionary context of ever-growing rodent molars.</title>
        <authorList>
            <person name="Calamari Z.T."/>
            <person name="Song A."/>
            <person name="Cohen E."/>
            <person name="Akter M."/>
            <person name="Roy R.D."/>
            <person name="Hallikas O."/>
            <person name="Christensen M.M."/>
            <person name="Li P."/>
            <person name="Marangoni P."/>
            <person name="Jernvall J."/>
            <person name="Klein O.D."/>
        </authorList>
    </citation>
    <scope>NUCLEOTIDE SEQUENCE [LARGE SCALE GENOMIC DNA]</scope>
    <source>
        <strain evidence="5">V071</strain>
    </source>
</reference>
<evidence type="ECO:0000313" key="6">
    <source>
        <dbReference type="Proteomes" id="UP001488838"/>
    </source>
</evidence>
<dbReference type="PROSITE" id="PS50297">
    <property type="entry name" value="ANK_REP_REGION"/>
    <property type="match status" value="2"/>
</dbReference>
<evidence type="ECO:0000256" key="3">
    <source>
        <dbReference type="PROSITE-ProRule" id="PRU00023"/>
    </source>
</evidence>
<evidence type="ECO:0000256" key="1">
    <source>
        <dbReference type="ARBA" id="ARBA00022737"/>
    </source>
</evidence>
<feature type="repeat" description="ANK" evidence="3">
    <location>
        <begin position="215"/>
        <end position="247"/>
    </location>
</feature>
<proteinExistence type="predicted"/>
<evidence type="ECO:0000256" key="2">
    <source>
        <dbReference type="ARBA" id="ARBA00023043"/>
    </source>
</evidence>
<accession>A0AAW0I6G4</accession>
<protein>
    <recommendedName>
        <fullName evidence="7">Ankyrin repeat domain 33</fullName>
    </recommendedName>
</protein>
<dbReference type="SUPFAM" id="SSF48403">
    <property type="entry name" value="Ankyrin repeat"/>
    <property type="match status" value="1"/>
</dbReference>
<dbReference type="PANTHER" id="PTHR24173">
    <property type="entry name" value="ANKYRIN REPEAT CONTAINING"/>
    <property type="match status" value="1"/>
</dbReference>
<evidence type="ECO:0000256" key="4">
    <source>
        <dbReference type="SAM" id="MobiDB-lite"/>
    </source>
</evidence>
<comment type="caution">
    <text evidence="5">The sequence shown here is derived from an EMBL/GenBank/DDBJ whole genome shotgun (WGS) entry which is preliminary data.</text>
</comment>
<dbReference type="AlphaFoldDB" id="A0AAW0I6G4"/>
<organism evidence="5 6">
    <name type="scientific">Myodes glareolus</name>
    <name type="common">Bank vole</name>
    <name type="synonym">Clethrionomys glareolus</name>
    <dbReference type="NCBI Taxonomy" id="447135"/>
    <lineage>
        <taxon>Eukaryota</taxon>
        <taxon>Metazoa</taxon>
        <taxon>Chordata</taxon>
        <taxon>Craniata</taxon>
        <taxon>Vertebrata</taxon>
        <taxon>Euteleostomi</taxon>
        <taxon>Mammalia</taxon>
        <taxon>Eutheria</taxon>
        <taxon>Euarchontoglires</taxon>
        <taxon>Glires</taxon>
        <taxon>Rodentia</taxon>
        <taxon>Myomorpha</taxon>
        <taxon>Muroidea</taxon>
        <taxon>Cricetidae</taxon>
        <taxon>Arvicolinae</taxon>
        <taxon>Myodes</taxon>
    </lineage>
</organism>
<keyword evidence="1" id="KW-0677">Repeat</keyword>
<evidence type="ECO:0000313" key="5">
    <source>
        <dbReference type="EMBL" id="KAK7809653.1"/>
    </source>
</evidence>
<feature type="compositionally biased region" description="Polar residues" evidence="4">
    <location>
        <begin position="114"/>
        <end position="124"/>
    </location>
</feature>
<dbReference type="SMART" id="SM00248">
    <property type="entry name" value="ANK"/>
    <property type="match status" value="5"/>
</dbReference>
<feature type="repeat" description="ANK" evidence="3">
    <location>
        <begin position="250"/>
        <end position="282"/>
    </location>
</feature>
<dbReference type="EMBL" id="JBBHLL010000214">
    <property type="protein sequence ID" value="KAK7809653.1"/>
    <property type="molecule type" value="Genomic_DNA"/>
</dbReference>
<sequence>MQLIRSPKVEGLSGSGSGAGPKTLMMLLLQNRFEEQLTSCNDAQPQVFMAAFRRHSHLSPACFLVTDSPSPACFLVTDSPSATPQKADVVLEVRGTLSHRFACHDGLLEILEPQTGSRGATTDSEGLDMSEAPSCPSDETPTPVCDLKTLYWACVHNDPAELQARLDAGVSPEEVSQTDSNGRTGLMVACYRGFGTIVALLSCCPFLDVNQQDKDGNTALMLAAQAGHMTLVTLLLNYFAGLDLERRDQRGLTALMKAAIRDRSDCVAALLMAGADLNSVDLVRGKTALEWAVLTDSFNTVRRIRQLLRRPQAEQLSQQYQPEWPALAQLVAQAQAAPSLLERLQATLSLSFAECPQEGGVLDHFVTVTTSLASPFLTTACLPLCPDHPPKLGTRGKSVPELLGTVPAPPPAPQPPQVVPVPQAFVPYQSPRSMLSQWLQSRDSTGTRSQIPKTPKILLSRAPSPSRQCELIFRPAGPPSLALPLWRYQERKKQKEGAKNHGVVG</sequence>
<keyword evidence="6" id="KW-1185">Reference proteome</keyword>
<dbReference type="PANTHER" id="PTHR24173:SF29">
    <property type="entry name" value="PHOTORECEPTOR ANKYRIN REPEAT PROTEIN"/>
    <property type="match status" value="1"/>
</dbReference>
<name>A0AAW0I6G4_MYOGA</name>
<keyword evidence="2 3" id="KW-0040">ANK repeat</keyword>